<protein>
    <recommendedName>
        <fullName evidence="4">Holin</fullName>
    </recommendedName>
</protein>
<accession>A0ABX1R8N2</accession>
<evidence type="ECO:0000313" key="3">
    <source>
        <dbReference type="Proteomes" id="UP001296706"/>
    </source>
</evidence>
<dbReference type="EMBL" id="JAAXKY010000012">
    <property type="protein sequence ID" value="NMH76740.1"/>
    <property type="molecule type" value="Genomic_DNA"/>
</dbReference>
<reference evidence="2 3" key="1">
    <citation type="submission" date="2020-04" db="EMBL/GenBank/DDBJ databases">
        <authorList>
            <person name="Klaysubun C."/>
            <person name="Duangmal K."/>
            <person name="Lipun K."/>
        </authorList>
    </citation>
    <scope>NUCLEOTIDE SEQUENCE [LARGE SCALE GENOMIC DNA]</scope>
    <source>
        <strain evidence="2 3">JCM 11839</strain>
    </source>
</reference>
<name>A0ABX1R8N2_9PSEU</name>
<keyword evidence="1" id="KW-1133">Transmembrane helix</keyword>
<comment type="caution">
    <text evidence="2">The sequence shown here is derived from an EMBL/GenBank/DDBJ whole genome shotgun (WGS) entry which is preliminary data.</text>
</comment>
<gene>
    <name evidence="2" type="ORF">HF577_06450</name>
</gene>
<evidence type="ECO:0008006" key="4">
    <source>
        <dbReference type="Google" id="ProtNLM"/>
    </source>
</evidence>
<evidence type="ECO:0000256" key="1">
    <source>
        <dbReference type="SAM" id="Phobius"/>
    </source>
</evidence>
<keyword evidence="3" id="KW-1185">Reference proteome</keyword>
<feature type="transmembrane region" description="Helical" evidence="1">
    <location>
        <begin position="63"/>
        <end position="84"/>
    </location>
</feature>
<evidence type="ECO:0000313" key="2">
    <source>
        <dbReference type="EMBL" id="NMH76740.1"/>
    </source>
</evidence>
<proteinExistence type="predicted"/>
<keyword evidence="1" id="KW-0472">Membrane</keyword>
<dbReference type="RefSeq" id="WP_169394815.1">
    <property type="nucleotide sequence ID" value="NZ_BAAAJH010000009.1"/>
</dbReference>
<organism evidence="2 3">
    <name type="scientific">Pseudonocardia xinjiangensis</name>
    <dbReference type="NCBI Taxonomy" id="75289"/>
    <lineage>
        <taxon>Bacteria</taxon>
        <taxon>Bacillati</taxon>
        <taxon>Actinomycetota</taxon>
        <taxon>Actinomycetes</taxon>
        <taxon>Pseudonocardiales</taxon>
        <taxon>Pseudonocardiaceae</taxon>
        <taxon>Pseudonocardia</taxon>
    </lineage>
</organism>
<keyword evidence="1" id="KW-0812">Transmembrane</keyword>
<sequence>MMIGTAQLLSLVIGIVLPVVVAAVTRYAASDAIRAVVLAALAGATAVLTEWGRAVAAGDAFEWQVSAFAALGTFIVAVSTYFGLWKPTGVSEAVKLVPAGFVGGRHAAKSKD</sequence>
<dbReference type="Proteomes" id="UP001296706">
    <property type="component" value="Unassembled WGS sequence"/>
</dbReference>